<dbReference type="InterPro" id="IPR050553">
    <property type="entry name" value="Thioredoxin_ResA/DsbE_sf"/>
</dbReference>
<comment type="caution">
    <text evidence="7">The sequence shown here is derived from an EMBL/GenBank/DDBJ whole genome shotgun (WGS) entry which is preliminary data.</text>
</comment>
<keyword evidence="5" id="KW-0732">Signal</keyword>
<dbReference type="EMBL" id="JACHGF010000015">
    <property type="protein sequence ID" value="MBB5287266.1"/>
    <property type="molecule type" value="Genomic_DNA"/>
</dbReference>
<dbReference type="InterPro" id="IPR013740">
    <property type="entry name" value="Redoxin"/>
</dbReference>
<dbReference type="Proteomes" id="UP000557307">
    <property type="component" value="Unassembled WGS sequence"/>
</dbReference>
<keyword evidence="7" id="KW-0413">Isomerase</keyword>
<reference evidence="7 8" key="1">
    <citation type="submission" date="2020-08" db="EMBL/GenBank/DDBJ databases">
        <title>Genomic Encyclopedia of Type Strains, Phase IV (KMG-IV): sequencing the most valuable type-strain genomes for metagenomic binning, comparative biology and taxonomic classification.</title>
        <authorList>
            <person name="Goeker M."/>
        </authorList>
    </citation>
    <scope>NUCLEOTIDE SEQUENCE [LARGE SCALE GENOMIC DNA]</scope>
    <source>
        <strain evidence="7 8">DSM 105074</strain>
    </source>
</reference>
<dbReference type="Gene3D" id="3.40.30.10">
    <property type="entry name" value="Glutaredoxin"/>
    <property type="match status" value="1"/>
</dbReference>
<evidence type="ECO:0000313" key="7">
    <source>
        <dbReference type="EMBL" id="MBB5287266.1"/>
    </source>
</evidence>
<keyword evidence="8" id="KW-1185">Reference proteome</keyword>
<accession>A0A840TSC1</accession>
<comment type="subcellular location">
    <subcellularLocation>
        <location evidence="1">Cell envelope</location>
    </subcellularLocation>
</comment>
<keyword evidence="2" id="KW-0201">Cytochrome c-type biogenesis</keyword>
<dbReference type="PANTHER" id="PTHR42852:SF6">
    <property type="entry name" value="THIOL:DISULFIDE INTERCHANGE PROTEIN DSBE"/>
    <property type="match status" value="1"/>
</dbReference>
<dbReference type="GO" id="GO:0016853">
    <property type="term" value="F:isomerase activity"/>
    <property type="evidence" value="ECO:0007669"/>
    <property type="project" value="UniProtKB-KW"/>
</dbReference>
<evidence type="ECO:0000256" key="3">
    <source>
        <dbReference type="ARBA" id="ARBA00023157"/>
    </source>
</evidence>
<proteinExistence type="predicted"/>
<keyword evidence="4" id="KW-0676">Redox-active center</keyword>
<dbReference type="GO" id="GO:0017004">
    <property type="term" value="P:cytochrome complex assembly"/>
    <property type="evidence" value="ECO:0007669"/>
    <property type="project" value="UniProtKB-KW"/>
</dbReference>
<dbReference type="SUPFAM" id="SSF52833">
    <property type="entry name" value="Thioredoxin-like"/>
    <property type="match status" value="1"/>
</dbReference>
<keyword evidence="3" id="KW-1015">Disulfide bond</keyword>
<dbReference type="AlphaFoldDB" id="A0A840TSC1"/>
<dbReference type="RefSeq" id="WP_184179186.1">
    <property type="nucleotide sequence ID" value="NZ_JACHGF010000015.1"/>
</dbReference>
<dbReference type="PROSITE" id="PS51257">
    <property type="entry name" value="PROKAR_LIPOPROTEIN"/>
    <property type="match status" value="1"/>
</dbReference>
<evidence type="ECO:0000313" key="8">
    <source>
        <dbReference type="Proteomes" id="UP000557307"/>
    </source>
</evidence>
<evidence type="ECO:0000256" key="2">
    <source>
        <dbReference type="ARBA" id="ARBA00022748"/>
    </source>
</evidence>
<dbReference type="InterPro" id="IPR036249">
    <property type="entry name" value="Thioredoxin-like_sf"/>
</dbReference>
<dbReference type="PROSITE" id="PS51352">
    <property type="entry name" value="THIOREDOXIN_2"/>
    <property type="match status" value="1"/>
</dbReference>
<gene>
    <name evidence="7" type="ORF">HNQ92_005429</name>
</gene>
<dbReference type="GO" id="GO:0030313">
    <property type="term" value="C:cell envelope"/>
    <property type="evidence" value="ECO:0007669"/>
    <property type="project" value="UniProtKB-SubCell"/>
</dbReference>
<evidence type="ECO:0000259" key="6">
    <source>
        <dbReference type="PROSITE" id="PS51352"/>
    </source>
</evidence>
<evidence type="ECO:0000256" key="1">
    <source>
        <dbReference type="ARBA" id="ARBA00004196"/>
    </source>
</evidence>
<feature type="chain" id="PRO_5032770388" evidence="5">
    <location>
        <begin position="30"/>
        <end position="535"/>
    </location>
</feature>
<dbReference type="PANTHER" id="PTHR42852">
    <property type="entry name" value="THIOL:DISULFIDE INTERCHANGE PROTEIN DSBE"/>
    <property type="match status" value="1"/>
</dbReference>
<dbReference type="CDD" id="cd02966">
    <property type="entry name" value="TlpA_like_family"/>
    <property type="match status" value="1"/>
</dbReference>
<evidence type="ECO:0000256" key="4">
    <source>
        <dbReference type="ARBA" id="ARBA00023284"/>
    </source>
</evidence>
<dbReference type="Pfam" id="PF08534">
    <property type="entry name" value="Redoxin"/>
    <property type="match status" value="1"/>
</dbReference>
<protein>
    <submittedName>
        <fullName evidence="7">Thiol-disulfide isomerase/thioredoxin</fullName>
    </submittedName>
</protein>
<evidence type="ECO:0000256" key="5">
    <source>
        <dbReference type="SAM" id="SignalP"/>
    </source>
</evidence>
<organism evidence="7 8">
    <name type="scientific">Rhabdobacter roseus</name>
    <dbReference type="NCBI Taxonomy" id="1655419"/>
    <lineage>
        <taxon>Bacteria</taxon>
        <taxon>Pseudomonadati</taxon>
        <taxon>Bacteroidota</taxon>
        <taxon>Cytophagia</taxon>
        <taxon>Cytophagales</taxon>
        <taxon>Cytophagaceae</taxon>
        <taxon>Rhabdobacter</taxon>
    </lineage>
</organism>
<feature type="domain" description="Thioredoxin" evidence="6">
    <location>
        <begin position="387"/>
        <end position="534"/>
    </location>
</feature>
<dbReference type="InterPro" id="IPR013766">
    <property type="entry name" value="Thioredoxin_domain"/>
</dbReference>
<name>A0A840TSC1_9BACT</name>
<feature type="signal peptide" evidence="5">
    <location>
        <begin position="1"/>
        <end position="29"/>
    </location>
</feature>
<sequence>MTKILALSLSGLSSLLALTLLLSCGKPSSQDKTTAEAPPESTPQNTEPGVVHIQFVDKPVFNSALNTKTKRNTGRLEYVVFYDGFEREGYWFDEIAKNKAAAYTTSSDRAILRRYLSYFEFQDFLVHKGDSLVMSFDPAKPVVIKHAAGTYAPHDLNVEAIINQKYPGAYLTAGMADDTRMTAFKYFFDDPKESERQSARKGYEKGLYLETLENQMGSDLLPSANDLKRNSQQVLDSLHAHKHISDDVYRFYQQKYAHLPLKLAIMSGSMDSTQAARALTGSFKNLRFQDTYFNQCLDHFEKKYITSRAQWTVANHYYFRDPKESFSLAQHSSLLSPAVKDQLLFLSLGKIDNFFPDETDTYLKAFVNSVTDARLIQQAQAKYERDKLLNTTPSDLHLMAFNREQFTIEEVLEQKKGKVVYLDFWASWCAPCIEEMKYSKSILQDYEHKNLEVVFFSLDDNYMKWSKAAERLEINLTENSFKILKPEGSKFIQEHKLGSIPRYMVVGKDGKIINANAPRPSDPKIRKVLDALVAE</sequence>